<dbReference type="InterPro" id="IPR050639">
    <property type="entry name" value="SSR_resolvase"/>
</dbReference>
<keyword evidence="1" id="KW-0229">DNA integration</keyword>
<proteinExistence type="predicted"/>
<dbReference type="CDD" id="cd03768">
    <property type="entry name" value="SR_ResInv"/>
    <property type="match status" value="1"/>
</dbReference>
<dbReference type="PROSITE" id="PS51736">
    <property type="entry name" value="RECOMBINASES_3"/>
    <property type="match status" value="1"/>
</dbReference>
<dbReference type="PANTHER" id="PTHR30461">
    <property type="entry name" value="DNA-INVERTASE FROM LAMBDOID PROPHAGE"/>
    <property type="match status" value="1"/>
</dbReference>
<evidence type="ECO:0000256" key="5">
    <source>
        <dbReference type="PROSITE-ProRule" id="PRU10137"/>
    </source>
</evidence>
<dbReference type="GO" id="GO:0003677">
    <property type="term" value="F:DNA binding"/>
    <property type="evidence" value="ECO:0007669"/>
    <property type="project" value="UniProtKB-KW"/>
</dbReference>
<dbReference type="InterPro" id="IPR036162">
    <property type="entry name" value="Resolvase-like_N_sf"/>
</dbReference>
<dbReference type="EMBL" id="WBJZ01000050">
    <property type="protein sequence ID" value="KAB1651663.1"/>
    <property type="molecule type" value="Genomic_DNA"/>
</dbReference>
<evidence type="ECO:0000256" key="1">
    <source>
        <dbReference type="ARBA" id="ARBA00022908"/>
    </source>
</evidence>
<protein>
    <submittedName>
        <fullName evidence="7">Recombinase family protein</fullName>
    </submittedName>
</protein>
<feature type="active site" description="O-(5'-phospho-DNA)-serine intermediate" evidence="4 5">
    <location>
        <position position="9"/>
    </location>
</feature>
<keyword evidence="3" id="KW-0233">DNA recombination</keyword>
<evidence type="ECO:0000256" key="4">
    <source>
        <dbReference type="PIRSR" id="PIRSR606118-50"/>
    </source>
</evidence>
<dbReference type="PROSITE" id="PS00397">
    <property type="entry name" value="RECOMBINASES_1"/>
    <property type="match status" value="1"/>
</dbReference>
<evidence type="ECO:0000256" key="3">
    <source>
        <dbReference type="ARBA" id="ARBA00023172"/>
    </source>
</evidence>
<evidence type="ECO:0000259" key="6">
    <source>
        <dbReference type="PROSITE" id="PS51736"/>
    </source>
</evidence>
<dbReference type="Pfam" id="PF00239">
    <property type="entry name" value="Resolvase"/>
    <property type="match status" value="1"/>
</dbReference>
<dbReference type="GO" id="GO:0015074">
    <property type="term" value="P:DNA integration"/>
    <property type="evidence" value="ECO:0007669"/>
    <property type="project" value="UniProtKB-KW"/>
</dbReference>
<dbReference type="OrthoDB" id="128993at2"/>
<feature type="domain" description="Resolvase/invertase-type recombinase catalytic" evidence="6">
    <location>
        <begin position="1"/>
        <end position="141"/>
    </location>
</feature>
<comment type="caution">
    <text evidence="7">The sequence shown here is derived from an EMBL/GenBank/DDBJ whole genome shotgun (WGS) entry which is preliminary data.</text>
</comment>
<accession>A0A7J5BLT3</accession>
<gene>
    <name evidence="7" type="ORF">F8O01_17730</name>
</gene>
<dbReference type="InterPro" id="IPR006118">
    <property type="entry name" value="Recombinase_CS"/>
</dbReference>
<keyword evidence="2" id="KW-0238">DNA-binding</keyword>
<evidence type="ECO:0000313" key="8">
    <source>
        <dbReference type="Proteomes" id="UP000467240"/>
    </source>
</evidence>
<evidence type="ECO:0000256" key="2">
    <source>
        <dbReference type="ARBA" id="ARBA00023125"/>
    </source>
</evidence>
<dbReference type="Gene3D" id="3.40.50.1390">
    <property type="entry name" value="Resolvase, N-terminal catalytic domain"/>
    <property type="match status" value="1"/>
</dbReference>
<dbReference type="AlphaFoldDB" id="A0A7J5BLT3"/>
<dbReference type="GO" id="GO:0000150">
    <property type="term" value="F:DNA strand exchange activity"/>
    <property type="evidence" value="ECO:0007669"/>
    <property type="project" value="InterPro"/>
</dbReference>
<evidence type="ECO:0000313" key="7">
    <source>
        <dbReference type="EMBL" id="KAB1651663.1"/>
    </source>
</evidence>
<reference evidence="7 8" key="1">
    <citation type="submission" date="2019-09" db="EMBL/GenBank/DDBJ databases">
        <title>Phylogeny of genus Pseudoclavibacter and closely related genus.</title>
        <authorList>
            <person name="Li Y."/>
        </authorList>
    </citation>
    <scope>NUCLEOTIDE SEQUENCE [LARGE SCALE GENOMIC DNA]</scope>
    <source>
        <strain evidence="7 8">DSM 23821</strain>
    </source>
</reference>
<dbReference type="InterPro" id="IPR006119">
    <property type="entry name" value="Resolv_N"/>
</dbReference>
<dbReference type="PANTHER" id="PTHR30461:SF2">
    <property type="entry name" value="SERINE RECOMBINASE PINE-RELATED"/>
    <property type="match status" value="1"/>
</dbReference>
<keyword evidence="8" id="KW-1185">Reference proteome</keyword>
<dbReference type="SUPFAM" id="SSF53041">
    <property type="entry name" value="Resolvase-like"/>
    <property type="match status" value="1"/>
</dbReference>
<dbReference type="Proteomes" id="UP000467240">
    <property type="component" value="Unassembled WGS sequence"/>
</dbReference>
<organism evidence="7 8">
    <name type="scientific">Pseudoclavibacter chungangensis</name>
    <dbReference type="NCBI Taxonomy" id="587635"/>
    <lineage>
        <taxon>Bacteria</taxon>
        <taxon>Bacillati</taxon>
        <taxon>Actinomycetota</taxon>
        <taxon>Actinomycetes</taxon>
        <taxon>Micrococcales</taxon>
        <taxon>Microbacteriaceae</taxon>
        <taxon>Pseudoclavibacter</taxon>
    </lineage>
</organism>
<dbReference type="RefSeq" id="WP_158042216.1">
    <property type="nucleotide sequence ID" value="NZ_JACCFV010000001.1"/>
</dbReference>
<name>A0A7J5BLT3_9MICO</name>
<sequence>MLFGYVRVSTARQAREGNSLEAQKAKLLEVGVPEQNVFVDVISGRKASRPALDDLLSRLREDDLVVSTKLDRLGRDSRELHILLGRFKSLGADFRTADGVVETKSLGGKLLFAVMAAIAEFELETTLERSSIGRESARAQGKLGGRPKKLTPELVAKVKDIHVNPLFPTAKERWEALGISKTTYYEALKL</sequence>
<dbReference type="SMART" id="SM00857">
    <property type="entry name" value="Resolvase"/>
    <property type="match status" value="1"/>
</dbReference>